<proteinExistence type="predicted"/>
<reference evidence="2 3" key="1">
    <citation type="journal article" date="2016" name="Genome Biol. Evol.">
        <title>Divergent and convergent evolution of fungal pathogenicity.</title>
        <authorList>
            <person name="Shang Y."/>
            <person name="Xiao G."/>
            <person name="Zheng P."/>
            <person name="Cen K."/>
            <person name="Zhan S."/>
            <person name="Wang C."/>
        </authorList>
    </citation>
    <scope>NUCLEOTIDE SEQUENCE [LARGE SCALE GENOMIC DNA]</scope>
    <source>
        <strain evidence="2 3">RCEF 4871</strain>
    </source>
</reference>
<feature type="compositionally biased region" description="Basic and acidic residues" evidence="1">
    <location>
        <begin position="81"/>
        <end position="94"/>
    </location>
</feature>
<feature type="region of interest" description="Disordered" evidence="1">
    <location>
        <begin position="52"/>
        <end position="94"/>
    </location>
</feature>
<accession>A0A167HBS2</accession>
<evidence type="ECO:0000256" key="1">
    <source>
        <dbReference type="SAM" id="MobiDB-lite"/>
    </source>
</evidence>
<evidence type="ECO:0000313" key="3">
    <source>
        <dbReference type="Proteomes" id="UP000243498"/>
    </source>
</evidence>
<comment type="caution">
    <text evidence="2">The sequence shown here is derived from an EMBL/GenBank/DDBJ whole genome shotgun (WGS) entry which is preliminary data.</text>
</comment>
<gene>
    <name evidence="2" type="ORF">NOR_02216</name>
</gene>
<organism evidence="2 3">
    <name type="scientific">Metarhizium rileyi (strain RCEF 4871)</name>
    <name type="common">Nomuraea rileyi</name>
    <dbReference type="NCBI Taxonomy" id="1649241"/>
    <lineage>
        <taxon>Eukaryota</taxon>
        <taxon>Fungi</taxon>
        <taxon>Dikarya</taxon>
        <taxon>Ascomycota</taxon>
        <taxon>Pezizomycotina</taxon>
        <taxon>Sordariomycetes</taxon>
        <taxon>Hypocreomycetidae</taxon>
        <taxon>Hypocreales</taxon>
        <taxon>Clavicipitaceae</taxon>
        <taxon>Metarhizium</taxon>
    </lineage>
</organism>
<dbReference type="EMBL" id="AZHC01000005">
    <property type="protein sequence ID" value="OAA47726.1"/>
    <property type="molecule type" value="Genomic_DNA"/>
</dbReference>
<keyword evidence="3" id="KW-1185">Reference proteome</keyword>
<protein>
    <submittedName>
        <fullName evidence="2">Uncharacterized protein</fullName>
    </submittedName>
</protein>
<dbReference type="AlphaFoldDB" id="A0A167HBS2"/>
<dbReference type="Proteomes" id="UP000243498">
    <property type="component" value="Unassembled WGS sequence"/>
</dbReference>
<name>A0A167HBS2_METRR</name>
<evidence type="ECO:0000313" key="2">
    <source>
        <dbReference type="EMBL" id="OAA47726.1"/>
    </source>
</evidence>
<sequence length="94" mass="10193">MPNAQTVSNELLTWKPEIGAAAANPRLRSRCPLRSAETLYSVLAANPTSRRTGGWYGVDVSSTRSDMHVNGPVGPSPVRRLRIEPDKGRTSGTF</sequence>